<feature type="domain" description="RNA polymerase sigma-70 region 4" evidence="6">
    <location>
        <begin position="197"/>
        <end position="245"/>
    </location>
</feature>
<dbReference type="InterPro" id="IPR007627">
    <property type="entry name" value="RNA_pol_sigma70_r2"/>
</dbReference>
<dbReference type="SUPFAM" id="SSF88659">
    <property type="entry name" value="Sigma3 and sigma4 domains of RNA polymerase sigma factors"/>
    <property type="match status" value="2"/>
</dbReference>
<proteinExistence type="predicted"/>
<keyword evidence="2" id="KW-0731">Sigma factor</keyword>
<evidence type="ECO:0000259" key="5">
    <source>
        <dbReference type="Pfam" id="PF04542"/>
    </source>
</evidence>
<dbReference type="EMBL" id="RJVA01000010">
    <property type="protein sequence ID" value="ROR01891.1"/>
    <property type="molecule type" value="Genomic_DNA"/>
</dbReference>
<dbReference type="AlphaFoldDB" id="A0A3N1VLP8"/>
<dbReference type="NCBIfam" id="TIGR02937">
    <property type="entry name" value="sigma70-ECF"/>
    <property type="match status" value="1"/>
</dbReference>
<sequence>MTPISSPIPSPHAERADGVPQGCACRDEAMIRYYPLVRHMAYRLAARLPSTISIDDLCAAGVIGLMDAIEKYDPNHSVSFDNYAKIRIRGAMLDEIRAMDWIPRSLRQKASGLEKVCAALEKKLGRFPEDEEIAKEIGLDLEAYFELLDSLKGISFIPEDLNEYIQENREAAHLATDPDEIFRRVHKSELQRLLAQCIETLSEKEKLVLSLYYFEDLTMKEVGAIMGYTESRISQIHTKAVLKLRLRLAKYLSTDDLPDGVFSLRKHETESNSRRRTKKK</sequence>
<dbReference type="InterPro" id="IPR007630">
    <property type="entry name" value="RNA_pol_sigma70_r4"/>
</dbReference>
<dbReference type="Gene3D" id="1.10.1740.10">
    <property type="match status" value="1"/>
</dbReference>
<dbReference type="InterPro" id="IPR000943">
    <property type="entry name" value="RNA_pol_sigma70"/>
</dbReference>
<evidence type="ECO:0000256" key="3">
    <source>
        <dbReference type="ARBA" id="ARBA00023125"/>
    </source>
</evidence>
<evidence type="ECO:0000256" key="4">
    <source>
        <dbReference type="ARBA" id="ARBA00023163"/>
    </source>
</evidence>
<dbReference type="InterPro" id="IPR014284">
    <property type="entry name" value="RNA_pol_sigma-70_dom"/>
</dbReference>
<feature type="domain" description="RNA polymerase sigma-70 region 2" evidence="5">
    <location>
        <begin position="32"/>
        <end position="101"/>
    </location>
</feature>
<gene>
    <name evidence="7" type="ORF">EDC27_1085</name>
</gene>
<evidence type="ECO:0000256" key="1">
    <source>
        <dbReference type="ARBA" id="ARBA00023015"/>
    </source>
</evidence>
<keyword evidence="1" id="KW-0805">Transcription regulation</keyword>
<dbReference type="SUPFAM" id="SSF88946">
    <property type="entry name" value="Sigma2 domain of RNA polymerase sigma factors"/>
    <property type="match status" value="1"/>
</dbReference>
<evidence type="ECO:0000313" key="8">
    <source>
        <dbReference type="Proteomes" id="UP000276223"/>
    </source>
</evidence>
<evidence type="ECO:0000256" key="2">
    <source>
        <dbReference type="ARBA" id="ARBA00023082"/>
    </source>
</evidence>
<dbReference type="OrthoDB" id="9799825at2"/>
<dbReference type="Pfam" id="PF04545">
    <property type="entry name" value="Sigma70_r4"/>
    <property type="match status" value="1"/>
</dbReference>
<dbReference type="Pfam" id="PF04542">
    <property type="entry name" value="Sigma70_r2"/>
    <property type="match status" value="1"/>
</dbReference>
<protein>
    <submittedName>
        <fullName evidence="7">RNA polymerase sigma-28 (SigD/FliA/WhiG) subunit</fullName>
    </submittedName>
</protein>
<dbReference type="InterPro" id="IPR012845">
    <property type="entry name" value="RNA_pol_sigma_FliA_WhiG"/>
</dbReference>
<dbReference type="GO" id="GO:0016987">
    <property type="term" value="F:sigma factor activity"/>
    <property type="evidence" value="ECO:0007669"/>
    <property type="project" value="UniProtKB-KW"/>
</dbReference>
<comment type="caution">
    <text evidence="7">The sequence shown here is derived from an EMBL/GenBank/DDBJ whole genome shotgun (WGS) entry which is preliminary data.</text>
</comment>
<name>A0A3N1VLP8_9BACT</name>
<accession>A0A3N1VLP8</accession>
<dbReference type="GO" id="GO:0006352">
    <property type="term" value="P:DNA-templated transcription initiation"/>
    <property type="evidence" value="ECO:0007669"/>
    <property type="project" value="InterPro"/>
</dbReference>
<dbReference type="InterPro" id="IPR013325">
    <property type="entry name" value="RNA_pol_sigma_r2"/>
</dbReference>
<organism evidence="7 8">
    <name type="scientific">Desulfosoma caldarium</name>
    <dbReference type="NCBI Taxonomy" id="610254"/>
    <lineage>
        <taxon>Bacteria</taxon>
        <taxon>Pseudomonadati</taxon>
        <taxon>Thermodesulfobacteriota</taxon>
        <taxon>Syntrophobacteria</taxon>
        <taxon>Syntrophobacterales</taxon>
        <taxon>Syntrophobacteraceae</taxon>
        <taxon>Desulfosoma</taxon>
    </lineage>
</organism>
<dbReference type="Gene3D" id="1.20.140.160">
    <property type="match status" value="1"/>
</dbReference>
<dbReference type="CDD" id="cd06171">
    <property type="entry name" value="Sigma70_r4"/>
    <property type="match status" value="1"/>
</dbReference>
<dbReference type="Proteomes" id="UP000276223">
    <property type="component" value="Unassembled WGS sequence"/>
</dbReference>
<evidence type="ECO:0000313" key="7">
    <source>
        <dbReference type="EMBL" id="ROR01891.1"/>
    </source>
</evidence>
<dbReference type="PRINTS" id="PR00046">
    <property type="entry name" value="SIGMA70FCT"/>
</dbReference>
<evidence type="ECO:0000259" key="6">
    <source>
        <dbReference type="Pfam" id="PF04545"/>
    </source>
</evidence>
<keyword evidence="8" id="KW-1185">Reference proteome</keyword>
<dbReference type="PANTHER" id="PTHR30385">
    <property type="entry name" value="SIGMA FACTOR F FLAGELLAR"/>
    <property type="match status" value="1"/>
</dbReference>
<dbReference type="GO" id="GO:0003899">
    <property type="term" value="F:DNA-directed RNA polymerase activity"/>
    <property type="evidence" value="ECO:0007669"/>
    <property type="project" value="InterPro"/>
</dbReference>
<reference evidence="7 8" key="1">
    <citation type="submission" date="2018-11" db="EMBL/GenBank/DDBJ databases">
        <title>Genomic Encyclopedia of Type Strains, Phase IV (KMG-IV): sequencing the most valuable type-strain genomes for metagenomic binning, comparative biology and taxonomic classification.</title>
        <authorList>
            <person name="Goeker M."/>
        </authorList>
    </citation>
    <scope>NUCLEOTIDE SEQUENCE [LARGE SCALE GENOMIC DNA]</scope>
    <source>
        <strain evidence="7 8">DSM 22027</strain>
    </source>
</reference>
<dbReference type="NCBIfam" id="TIGR02479">
    <property type="entry name" value="FliA_WhiG"/>
    <property type="match status" value="1"/>
</dbReference>
<keyword evidence="3" id="KW-0238">DNA-binding</keyword>
<dbReference type="PIRSF" id="PIRSF000770">
    <property type="entry name" value="RNA_pol_sigma-SigE/K"/>
    <property type="match status" value="1"/>
</dbReference>
<dbReference type="NCBIfam" id="NF005413">
    <property type="entry name" value="PRK06986.1"/>
    <property type="match status" value="1"/>
</dbReference>
<dbReference type="GO" id="GO:0003677">
    <property type="term" value="F:DNA binding"/>
    <property type="evidence" value="ECO:0007669"/>
    <property type="project" value="UniProtKB-KW"/>
</dbReference>
<keyword evidence="4" id="KW-0804">Transcription</keyword>
<dbReference type="RefSeq" id="WP_123289576.1">
    <property type="nucleotide sequence ID" value="NZ_RJVA01000010.1"/>
</dbReference>
<dbReference type="InterPro" id="IPR013324">
    <property type="entry name" value="RNA_pol_sigma_r3/r4-like"/>
</dbReference>
<dbReference type="PANTHER" id="PTHR30385:SF7">
    <property type="entry name" value="RNA POLYMERASE SIGMA FACTOR FLIA"/>
    <property type="match status" value="1"/>
</dbReference>